<keyword evidence="1" id="KW-1133">Transmembrane helix</keyword>
<accession>A3E3T0</accession>
<dbReference type="EMBL" id="DQ864933">
    <property type="protein sequence ID" value="ABI14347.1"/>
    <property type="molecule type" value="mRNA"/>
</dbReference>
<evidence type="ECO:0000256" key="1">
    <source>
        <dbReference type="SAM" id="Phobius"/>
    </source>
</evidence>
<name>A3E3T0_PFIPI</name>
<reference evidence="2" key="1">
    <citation type="journal article" date="2007" name="Proc. Natl. Acad. Sci. U.S.A.">
        <title>Spliced leader RNA trans-splicing in dinoflagellates.</title>
        <authorList>
            <person name="Zhang H."/>
            <person name="Hou Y."/>
            <person name="Miranda L."/>
            <person name="Campbell D.A."/>
            <person name="Sturm N.R."/>
            <person name="Gaasterland T."/>
            <person name="Lin S."/>
        </authorList>
    </citation>
    <scope>NUCLEOTIDE SEQUENCE</scope>
</reference>
<proteinExistence type="evidence at transcript level"/>
<dbReference type="AlphaFoldDB" id="A3E3T0"/>
<evidence type="ECO:0000313" key="2">
    <source>
        <dbReference type="EMBL" id="ABI14347.1"/>
    </source>
</evidence>
<keyword evidence="1" id="KW-0812">Transmembrane</keyword>
<sequence>MVVSAAGVKGCCQLVACLCLCILNIPATLWYYQTFWWDSCDDFAEEEVRWMTRMCTNIGPTAAMHCKVYMVISDVDPTNSTGFKSGDVVMTEVNVDRWPKYAFTIDGQRLKMSCFGGNESLKTYNEVGRISRTLCSRNATRSAHSGSQCSCGGEIELDHWWQPRAGTSVQDVRDSAYAFSKGPMGTNQMYKLGSYDCQTFASFILNTFIDCGDDQFERPQNKSGMSWELLLEVCTVLYYFTCTICLFGVFACLGQCCTSGFNKSAGHQYFTLKDNINDGGPSSALA</sequence>
<organism evidence="2">
    <name type="scientific">Pfiesteria piscicida</name>
    <name type="common">Phantom dinoflagellate</name>
    <dbReference type="NCBI Taxonomy" id="71001"/>
    <lineage>
        <taxon>Eukaryota</taxon>
        <taxon>Sar</taxon>
        <taxon>Alveolata</taxon>
        <taxon>Dinophyceae</taxon>
        <taxon>Peridiniales</taxon>
        <taxon>Pfiesteriaceae</taxon>
        <taxon>Pfiesteria</taxon>
    </lineage>
</organism>
<protein>
    <submittedName>
        <fullName evidence="2">Uncharacterized protein</fullName>
    </submittedName>
</protein>
<keyword evidence="1" id="KW-0472">Membrane</keyword>
<feature type="transmembrane region" description="Helical" evidence="1">
    <location>
        <begin position="229"/>
        <end position="251"/>
    </location>
</feature>